<organism evidence="15 16">
    <name type="scientific">Patiria miniata</name>
    <name type="common">Bat star</name>
    <name type="synonym">Asterina miniata</name>
    <dbReference type="NCBI Taxonomy" id="46514"/>
    <lineage>
        <taxon>Eukaryota</taxon>
        <taxon>Metazoa</taxon>
        <taxon>Echinodermata</taxon>
        <taxon>Eleutherozoa</taxon>
        <taxon>Asterozoa</taxon>
        <taxon>Asteroidea</taxon>
        <taxon>Valvatacea</taxon>
        <taxon>Valvatida</taxon>
        <taxon>Asterinidae</taxon>
        <taxon>Patiria</taxon>
    </lineage>
</organism>
<feature type="transmembrane region" description="Helical" evidence="11">
    <location>
        <begin position="1134"/>
        <end position="1155"/>
    </location>
</feature>
<feature type="domain" description="Band 3 cytoplasmic" evidence="14">
    <location>
        <begin position="483"/>
        <end position="802"/>
    </location>
</feature>
<dbReference type="InterPro" id="IPR001717">
    <property type="entry name" value="Anion_exchange"/>
</dbReference>
<evidence type="ECO:0000256" key="2">
    <source>
        <dbReference type="ARBA" id="ARBA00010993"/>
    </source>
</evidence>
<evidence type="ECO:0000256" key="9">
    <source>
        <dbReference type="ARBA" id="ARBA00023136"/>
    </source>
</evidence>
<keyword evidence="8 11" id="KW-0406">Ion transport</keyword>
<dbReference type="GO" id="GO:0051453">
    <property type="term" value="P:regulation of intracellular pH"/>
    <property type="evidence" value="ECO:0007669"/>
    <property type="project" value="TreeGrafter"/>
</dbReference>
<keyword evidence="9 11" id="KW-0472">Membrane</keyword>
<reference evidence="15" key="1">
    <citation type="submission" date="2022-11" db="UniProtKB">
        <authorList>
            <consortium name="EnsemblMetazoa"/>
        </authorList>
    </citation>
    <scope>IDENTIFICATION</scope>
</reference>
<feature type="transmembrane region" description="Helical" evidence="11">
    <location>
        <begin position="1004"/>
        <end position="1025"/>
    </location>
</feature>
<dbReference type="InterPro" id="IPR016152">
    <property type="entry name" value="PTrfase/Anion_transptr"/>
</dbReference>
<proteinExistence type="inferred from homology"/>
<dbReference type="FunFam" id="1.10.287.570:FF:000001">
    <property type="entry name" value="Anion exchange protein"/>
    <property type="match status" value="1"/>
</dbReference>
<feature type="transmembrane region" description="Helical" evidence="11">
    <location>
        <begin position="976"/>
        <end position="997"/>
    </location>
</feature>
<dbReference type="Proteomes" id="UP000887568">
    <property type="component" value="Unplaced"/>
</dbReference>
<feature type="compositionally biased region" description="Polar residues" evidence="12">
    <location>
        <begin position="624"/>
        <end position="642"/>
    </location>
</feature>
<feature type="transmembrane region" description="Helical" evidence="11">
    <location>
        <begin position="1167"/>
        <end position="1187"/>
    </location>
</feature>
<evidence type="ECO:0000256" key="10">
    <source>
        <dbReference type="ARBA" id="ARBA00049347"/>
    </source>
</evidence>
<dbReference type="GeneID" id="119721207"/>
<evidence type="ECO:0000313" key="16">
    <source>
        <dbReference type="Proteomes" id="UP000887568"/>
    </source>
</evidence>
<dbReference type="RefSeq" id="XP_038047072.1">
    <property type="nucleotide sequence ID" value="XM_038191144.1"/>
</dbReference>
<feature type="transmembrane region" description="Helical" evidence="11">
    <location>
        <begin position="1350"/>
        <end position="1368"/>
    </location>
</feature>
<dbReference type="PRINTS" id="PR00165">
    <property type="entry name" value="ANIONEXCHNGR"/>
</dbReference>
<dbReference type="PANTHER" id="PTHR11453">
    <property type="entry name" value="ANION EXCHANGE PROTEIN"/>
    <property type="match status" value="1"/>
</dbReference>
<sequence>MYNSDEESYVQSGDGYVLVPTPSEGDEAEKDTLVLMSNEKPSKPKVDHDEIEKLLGDVPLRQNFSQQLYSSTEFDTEATGSHYNRRFSEYDFHSHRAAPSLSHRTHFRKSLRDPSRDKGLQWKRSVTIHGVPKNSRRYSAGKGVTENGGSGSVQVLTKSRTAEEPLTLIEEGDHTDNHTGHQDECPQEGDDEAGIVLKKRVGEKVASEADDEHEEDGDEDAVRKRDSKLLELRIKEDDDSSHHEEEEEREETEERIKRLSPVFTPNASYRHPKRSSSHRHKPSRLHDLPLHAETRQDEGFPDKGPVSPQQLSEVTDLEEASSLDQHALQRIANASLHRTDSRPRIGKKHPKLEANNSCSGDETSQEHNPVEKQVGFDKPCDSSDDEGDETSQEHNPVEKQVGFDKPCDSSDDEGDTPPQQHTDRYPSPKPVKKCVGFSEPCDSSDGEGHRYDDVGRRRSKILKTPSPSSRTLTYPSTRSHKPHELFVELDELQRSEQYAGIGASSIHWKEKARWIKFEEDREEGSDRWGKPHVASLTFNSLPHLRKGLEHGLVLLDIPETTLPAIFNAMVEGMLNAELIQPEQHGLVLRMLHQSARKNVTEQTGLFQASVRRLSMYAGSDSSRKTSVISTSPPTTNNATVLSPSFDNHANGVRGTLLFADEVRISMLENNNNSNADVPLTRRLTVHGDGIMRKIPTGSEAAIVMIATDEAFEEPVMTLVRLEEAIVFENFLEVPMPLRFIFFMVGPSFADTDYHEIGRAMATLFSDEVFRDIAYTGLDKHDIMKGISEFLNDTMVLPPGDWDRDLLLPITRIQKKEQAKVMRRRQTLKPTKEDTEAVLALAKKMHIELQLDPLRRTGRIFGGLVNDVKRRYPHYWSDITDALNFQCLAAFVFIYFACLSPAITFGGLLSEKTKKWMGVSEMIVSTSICGMLFSLFSGQPLVIIGATGPLLVFEEQMFVFCETIGIELLPFRTWVGFWIFVISIVVVAFEGSILVRYFTRFTEEILTVLISMVFLYETFLGLYHTICANPLLPEYCFGDNLHHGVDATHESNYSSSANYTSFLPAPENYTANSNHTVNYYQHSTTPYPHTTYHQTLGHVVEDVHKDPSCLHVDESESFHGDTCSPGHWTPRPNTALLSIILTFGTYFISYFLQILRNSSFLGRTSRRAMGNFGIAIAIILMVSLDYMIKDTYTQKLSITDGFIPTDPCKRGWMINPLGLNYALPVGAVFGAIVPAFLLFILLYMEILLTGQFVSKKEHKLRKGTGFHLDLFLMGALSLMAGLFGLPWMCAGPVRTVSHLGSLSVLTRTEAPGVKPRLDHIKDQRMTNFAVSLLIGLTHFIAPLLREVPIAVLYGVFLYLGLSSLSGIQITERIKIFFMPSKHHPDKKYVRMVKAWKMHMFTFLQIVSLVVLWFIKTSIISMVFPFGLILLVLIRRKVLGFFYTWPELEALDSEEEEHEGFDASE</sequence>
<evidence type="ECO:0000259" key="13">
    <source>
        <dbReference type="Pfam" id="PF00955"/>
    </source>
</evidence>
<dbReference type="GO" id="GO:0005452">
    <property type="term" value="F:solute:inorganic anion antiporter activity"/>
    <property type="evidence" value="ECO:0007669"/>
    <property type="project" value="InterPro"/>
</dbReference>
<dbReference type="OrthoDB" id="1735926at2759"/>
<dbReference type="GO" id="GO:0005886">
    <property type="term" value="C:plasma membrane"/>
    <property type="evidence" value="ECO:0007669"/>
    <property type="project" value="UniProtKB-SubCell"/>
</dbReference>
<feature type="region of interest" description="Disordered" evidence="12">
    <location>
        <begin position="1"/>
        <end position="29"/>
    </location>
</feature>
<dbReference type="GO" id="GO:0008509">
    <property type="term" value="F:monoatomic anion transmembrane transporter activity"/>
    <property type="evidence" value="ECO:0007669"/>
    <property type="project" value="InterPro"/>
</dbReference>
<feature type="transmembrane region" description="Helical" evidence="11">
    <location>
        <begin position="1324"/>
        <end position="1343"/>
    </location>
</feature>
<protein>
    <recommendedName>
        <fullName evidence="11">Anion exchange protein</fullName>
    </recommendedName>
</protein>
<dbReference type="InterPro" id="IPR003020">
    <property type="entry name" value="HCO3_transpt_euk"/>
</dbReference>
<feature type="compositionally biased region" description="Basic and acidic residues" evidence="12">
    <location>
        <begin position="284"/>
        <end position="301"/>
    </location>
</feature>
<dbReference type="EnsemblMetazoa" id="XM_038191144.1">
    <property type="protein sequence ID" value="XP_038047072.1"/>
    <property type="gene ID" value="LOC119721207"/>
</dbReference>
<comment type="similarity">
    <text evidence="2 11">Belongs to the anion exchanger (TC 2.A.31) family.</text>
</comment>
<feature type="compositionally biased region" description="Basic and acidic residues" evidence="12">
    <location>
        <begin position="171"/>
        <end position="184"/>
    </location>
</feature>
<dbReference type="InterPro" id="IPR013769">
    <property type="entry name" value="Band3_cytoplasmic_dom"/>
</dbReference>
<feature type="compositionally biased region" description="Basic and acidic residues" evidence="12">
    <location>
        <begin position="446"/>
        <end position="456"/>
    </location>
</feature>
<feature type="transmembrane region" description="Helical" evidence="11">
    <location>
        <begin position="1264"/>
        <end position="1287"/>
    </location>
</feature>
<evidence type="ECO:0000256" key="7">
    <source>
        <dbReference type="ARBA" id="ARBA00022989"/>
    </source>
</evidence>
<evidence type="ECO:0000256" key="12">
    <source>
        <dbReference type="SAM" id="MobiDB-lite"/>
    </source>
</evidence>
<evidence type="ECO:0000256" key="4">
    <source>
        <dbReference type="ARBA" id="ARBA00022475"/>
    </source>
</evidence>
<keyword evidence="5" id="KW-0039">Anion exchange</keyword>
<evidence type="ECO:0000256" key="3">
    <source>
        <dbReference type="ARBA" id="ARBA00022448"/>
    </source>
</evidence>
<dbReference type="SUPFAM" id="SSF55804">
    <property type="entry name" value="Phoshotransferase/anion transport protein"/>
    <property type="match status" value="1"/>
</dbReference>
<feature type="transmembrane region" description="Helical" evidence="11">
    <location>
        <begin position="1220"/>
        <end position="1243"/>
    </location>
</feature>
<feature type="compositionally biased region" description="Basic residues" evidence="12">
    <location>
        <begin position="270"/>
        <end position="283"/>
    </location>
</feature>
<dbReference type="InterPro" id="IPR011531">
    <property type="entry name" value="HCO3_transpt-like_TM_dom"/>
</dbReference>
<feature type="region of interest" description="Disordered" evidence="12">
    <location>
        <begin position="622"/>
        <end position="642"/>
    </location>
</feature>
<dbReference type="PANTHER" id="PTHR11453:SF47">
    <property type="entry name" value="ANION EXCHANGE PROTEIN"/>
    <property type="match status" value="1"/>
</dbReference>
<feature type="domain" description="Bicarbonate transporter-like transmembrane" evidence="13">
    <location>
        <begin position="858"/>
        <end position="1453"/>
    </location>
</feature>
<dbReference type="Gene3D" id="1.10.287.570">
    <property type="entry name" value="Helical hairpin bin"/>
    <property type="match status" value="1"/>
</dbReference>
<feature type="compositionally biased region" description="Acidic residues" evidence="12">
    <location>
        <begin position="208"/>
        <end position="219"/>
    </location>
</feature>
<dbReference type="GO" id="GO:0015701">
    <property type="term" value="P:bicarbonate transport"/>
    <property type="evidence" value="ECO:0007669"/>
    <property type="project" value="TreeGrafter"/>
</dbReference>
<dbReference type="FunFam" id="3.40.930.10:FF:000020">
    <property type="entry name" value="Anion exchange protein"/>
    <property type="match status" value="1"/>
</dbReference>
<feature type="compositionally biased region" description="Basic and acidic residues" evidence="12">
    <location>
        <begin position="110"/>
        <end position="120"/>
    </location>
</feature>
<comment type="catalytic activity">
    <reaction evidence="10">
        <text>hydrogencarbonate(in) + chloride(out) = hydrogencarbonate(out) + chloride(in)</text>
        <dbReference type="Rhea" id="RHEA:72363"/>
        <dbReference type="ChEBI" id="CHEBI:17544"/>
        <dbReference type="ChEBI" id="CHEBI:17996"/>
    </reaction>
</comment>
<evidence type="ECO:0000256" key="5">
    <source>
        <dbReference type="ARBA" id="ARBA00022681"/>
    </source>
</evidence>
<feature type="region of interest" description="Disordered" evidence="12">
    <location>
        <begin position="101"/>
        <end position="478"/>
    </location>
</feature>
<dbReference type="NCBIfam" id="TIGR00834">
    <property type="entry name" value="ae"/>
    <property type="match status" value="1"/>
</dbReference>
<dbReference type="Pfam" id="PF07565">
    <property type="entry name" value="Band_3_cyto"/>
    <property type="match status" value="1"/>
</dbReference>
<dbReference type="Pfam" id="PF00955">
    <property type="entry name" value="HCO3_cotransp"/>
    <property type="match status" value="1"/>
</dbReference>
<keyword evidence="6 11" id="KW-0812">Transmembrane</keyword>
<evidence type="ECO:0000256" key="1">
    <source>
        <dbReference type="ARBA" id="ARBA00004651"/>
    </source>
</evidence>
<keyword evidence="4" id="KW-1003">Cell membrane</keyword>
<dbReference type="OMA" id="REITPLM"/>
<dbReference type="PRINTS" id="PR01231">
    <property type="entry name" value="HCO3TRNSPORT"/>
</dbReference>
<name>A0A913Z5S8_PATMI</name>
<feature type="compositionally biased region" description="Basic and acidic residues" evidence="12">
    <location>
        <begin position="220"/>
        <end position="244"/>
    </location>
</feature>
<feature type="transmembrane region" description="Helical" evidence="11">
    <location>
        <begin position="1404"/>
        <end position="1432"/>
    </location>
</feature>
<keyword evidence="16" id="KW-1185">Reference proteome</keyword>
<keyword evidence="7 11" id="KW-1133">Transmembrane helix</keyword>
<feature type="transmembrane region" description="Helical" evidence="11">
    <location>
        <begin position="887"/>
        <end position="909"/>
    </location>
</feature>
<evidence type="ECO:0000256" key="11">
    <source>
        <dbReference type="RuleBase" id="RU362035"/>
    </source>
</evidence>
<feature type="compositionally biased region" description="Polar residues" evidence="12">
    <location>
        <begin position="465"/>
        <end position="477"/>
    </location>
</feature>
<comment type="subcellular location">
    <subcellularLocation>
        <location evidence="1">Cell membrane</location>
        <topology evidence="1">Multi-pass membrane protein</topology>
    </subcellularLocation>
    <subcellularLocation>
        <location evidence="11">Membrane</location>
        <topology evidence="11">Multi-pass membrane protein</topology>
    </subcellularLocation>
</comment>
<feature type="compositionally biased region" description="Basic and acidic residues" evidence="12">
    <location>
        <begin position="391"/>
        <end position="408"/>
    </location>
</feature>
<accession>A0A913Z5S8</accession>
<evidence type="ECO:0000259" key="14">
    <source>
        <dbReference type="Pfam" id="PF07565"/>
    </source>
</evidence>
<evidence type="ECO:0000256" key="6">
    <source>
        <dbReference type="ARBA" id="ARBA00022692"/>
    </source>
</evidence>
<feature type="transmembrane region" description="Helical" evidence="11">
    <location>
        <begin position="921"/>
        <end position="943"/>
    </location>
</feature>
<keyword evidence="3 11" id="KW-0813">Transport</keyword>
<evidence type="ECO:0000313" key="15">
    <source>
        <dbReference type="EnsemblMetazoa" id="XP_038047072.1"/>
    </source>
</evidence>
<evidence type="ECO:0000256" key="8">
    <source>
        <dbReference type="ARBA" id="ARBA00023065"/>
    </source>
</evidence>
<feature type="compositionally biased region" description="Basic and acidic residues" evidence="12">
    <location>
        <begin position="364"/>
        <end position="381"/>
    </location>
</feature>
<dbReference type="Gene3D" id="3.40.930.10">
    <property type="entry name" value="Mannitol-specific EII, Chain A"/>
    <property type="match status" value="1"/>
</dbReference>